<dbReference type="Proteomes" id="UP000029965">
    <property type="component" value="Chromosome 26"/>
</dbReference>
<evidence type="ECO:0000313" key="5">
    <source>
        <dbReference type="Ensembl" id="ENSCSAP00000008340.1"/>
    </source>
</evidence>
<feature type="coiled-coil region" evidence="2">
    <location>
        <begin position="422"/>
        <end position="536"/>
    </location>
</feature>
<evidence type="ECO:0000256" key="1">
    <source>
        <dbReference type="ARBA" id="ARBA00023054"/>
    </source>
</evidence>
<reference evidence="5" key="2">
    <citation type="submission" date="2025-08" db="UniProtKB">
        <authorList>
            <consortium name="Ensembl"/>
        </authorList>
    </citation>
    <scope>IDENTIFICATION</scope>
</reference>
<accession>A0A0D9RIA1</accession>
<evidence type="ECO:0000313" key="6">
    <source>
        <dbReference type="Proteomes" id="UP000029965"/>
    </source>
</evidence>
<feature type="region of interest" description="Disordered" evidence="3">
    <location>
        <begin position="751"/>
        <end position="771"/>
    </location>
</feature>
<dbReference type="InterPro" id="IPR024858">
    <property type="entry name" value="GOLGA"/>
</dbReference>
<dbReference type="AlphaFoldDB" id="A0A0D9RIA1"/>
<reference evidence="5" key="3">
    <citation type="submission" date="2025-09" db="UniProtKB">
        <authorList>
            <consortium name="Ensembl"/>
        </authorList>
    </citation>
    <scope>IDENTIFICATION</scope>
</reference>
<dbReference type="jPOST" id="A0A0D9RIA1"/>
<evidence type="ECO:0000259" key="4">
    <source>
        <dbReference type="Pfam" id="PF15070"/>
    </source>
</evidence>
<evidence type="ECO:0000256" key="2">
    <source>
        <dbReference type="SAM" id="Coils"/>
    </source>
</evidence>
<feature type="compositionally biased region" description="Low complexity" evidence="3">
    <location>
        <begin position="58"/>
        <end position="68"/>
    </location>
</feature>
<keyword evidence="1 2" id="KW-0175">Coiled coil</keyword>
<dbReference type="InterPro" id="IPR043937">
    <property type="entry name" value="GOLGA_C"/>
</dbReference>
<sequence>MWSQPRLPPCPVVSEETDTANWTQPRKLLVALNQRNSPCLLLVYSLAGVKRKKRKQNGSSTETTTSGGCHSPGDESLKGPQYVLPVDSGPCEGAAFPTLDMWKELTVKDTRLTKQPPADDTMLPGGVPCPGASLASIVAPQNDDASPNLMDESKTFSSTESLQQLSQQLNGVASESATRIYAEVPASSATLKDLEKEHIQEIVDQLEVEKQESQQNQGALKRQLQVTGILMFEKAELKTALYHTEHAARQFEEEAEDLASHLQYSWKHVGELQQEQRKADRYNNQLTGDSDALRLKLYKNSNSNKELKQENSALAEQLPVVLTDKAGIQRNLEELKKKLELTDLTLQQLSSWCEGPNANQQLQQPMEEWAQLESTWGRVIEWLKYLQMERDQYAQYLHGESAMWWQRMREMSEKVHTLRQERAHSMSRVQELETSLAELRNQMAEPPPPELPAGPSEVEQQLQAEAEHLWKELENLTAQVQETQVQENEGLSRLNQEQEERLLEQEERLLELERKAELWEEQVEALRQTVQNDRTTISRALSQKHELKKHLGELKEMVTLSQFKKSREVGTSLWGREVGGQRQLPLVSSTEVELKSQKAQSLPQQRNQRGHLQPYYQQLISEKEALHRQLLLQIQLVDQLQHQRKVAEMARQELQETQETELLRAGARLQAQLSFMALPGEGDGLQSEEEEEEPWSMLSILEDLENWEAMTPFHNLALASAEEEQAQPHGRLKEQRVHCQHLHLVALAQRQPEAATSAPGTGGDSCGQSHGALQGTMEKLQSRFMELMQEKEWVERLGCRCIQLSGETGTIRKYITSYQSQRSVLKTWHQEDEYVSRLAQDKEEMKVTLLELVLQLVGDHNEWHGRFLAVAQNPADEPAPGDPAPPGDWGCRLAGCVEPEQEERGGSPHNSPTAQQIMRLLHEVQNPQERPGLGSNACIPIFYWAQENKVKITII</sequence>
<dbReference type="GeneTree" id="ENSGT00530000062932"/>
<dbReference type="GO" id="GO:0005801">
    <property type="term" value="C:cis-Golgi network"/>
    <property type="evidence" value="ECO:0007669"/>
    <property type="project" value="InterPro"/>
</dbReference>
<dbReference type="PANTHER" id="PTHR10881">
    <property type="entry name" value="GOLGIN SUBFAMILY A MEMBER-RELATED"/>
    <property type="match status" value="1"/>
</dbReference>
<dbReference type="GO" id="GO:0000137">
    <property type="term" value="C:Golgi cis cisterna"/>
    <property type="evidence" value="ECO:0007669"/>
    <property type="project" value="TreeGrafter"/>
</dbReference>
<dbReference type="eggNOG" id="KOG4725">
    <property type="taxonomic scope" value="Eukaryota"/>
</dbReference>
<dbReference type="Ensembl" id="ENSCSAT00000010244.1">
    <property type="protein sequence ID" value="ENSCSAP00000008340.1"/>
    <property type="gene ID" value="ENSCSAG00000012210.1"/>
</dbReference>
<dbReference type="GO" id="GO:0032580">
    <property type="term" value="C:Golgi cisterna membrane"/>
    <property type="evidence" value="ECO:0007669"/>
    <property type="project" value="TreeGrafter"/>
</dbReference>
<feature type="domain" description="Golgin subfamily A conserved" evidence="4">
    <location>
        <begin position="380"/>
        <end position="872"/>
    </location>
</feature>
<dbReference type="Pfam" id="PF19046">
    <property type="entry name" value="GM130_C"/>
    <property type="match status" value="1"/>
</dbReference>
<dbReference type="EMBL" id="AQIB01115850">
    <property type="status" value="NOT_ANNOTATED_CDS"/>
    <property type="molecule type" value="Genomic_DNA"/>
</dbReference>
<organism evidence="5 6">
    <name type="scientific">Chlorocebus sabaeus</name>
    <name type="common">Green monkey</name>
    <name type="synonym">Simia sabaea</name>
    <dbReference type="NCBI Taxonomy" id="60711"/>
    <lineage>
        <taxon>Eukaryota</taxon>
        <taxon>Metazoa</taxon>
        <taxon>Chordata</taxon>
        <taxon>Craniata</taxon>
        <taxon>Vertebrata</taxon>
        <taxon>Euteleostomi</taxon>
        <taxon>Mammalia</taxon>
        <taxon>Eutheria</taxon>
        <taxon>Euarchontoglires</taxon>
        <taxon>Primates</taxon>
        <taxon>Haplorrhini</taxon>
        <taxon>Catarrhini</taxon>
        <taxon>Cercopithecidae</taxon>
        <taxon>Cercopithecinae</taxon>
        <taxon>Chlorocebus</taxon>
    </lineage>
</organism>
<feature type="coiled-coil region" evidence="2">
    <location>
        <begin position="196"/>
        <end position="223"/>
    </location>
</feature>
<feature type="region of interest" description="Disordered" evidence="3">
    <location>
        <begin position="873"/>
        <end position="893"/>
    </location>
</feature>
<dbReference type="Pfam" id="PF15070">
    <property type="entry name" value="GOLGA2L5"/>
    <property type="match status" value="1"/>
</dbReference>
<name>A0A0D9RIA1_CHLSB</name>
<feature type="region of interest" description="Disordered" evidence="3">
    <location>
        <begin position="52"/>
        <end position="80"/>
    </location>
</feature>
<dbReference type="STRING" id="60711.ENSCSAP00000008340"/>
<dbReference type="PANTHER" id="PTHR10881:SF46">
    <property type="entry name" value="GOLGIN SUBFAMILY A MEMBER 2"/>
    <property type="match status" value="1"/>
</dbReference>
<keyword evidence="6" id="KW-1185">Reference proteome</keyword>
<evidence type="ECO:0000256" key="3">
    <source>
        <dbReference type="SAM" id="MobiDB-lite"/>
    </source>
</evidence>
<reference evidence="5 6" key="1">
    <citation type="submission" date="2014-03" db="EMBL/GenBank/DDBJ databases">
        <authorList>
            <person name="Warren W."/>
            <person name="Wilson R.K."/>
        </authorList>
    </citation>
    <scope>NUCLEOTIDE SEQUENCE</scope>
</reference>
<protein>
    <recommendedName>
        <fullName evidence="4">Golgin subfamily A conserved domain-containing protein</fullName>
    </recommendedName>
</protein>
<proteinExistence type="predicted"/>
<dbReference type="GO" id="GO:0007030">
    <property type="term" value="P:Golgi organization"/>
    <property type="evidence" value="ECO:0007669"/>
    <property type="project" value="TreeGrafter"/>
</dbReference>
<dbReference type="InterPro" id="IPR043976">
    <property type="entry name" value="GOLGA_cons_dom"/>
</dbReference>